<dbReference type="eggNOG" id="arCOG12795">
    <property type="taxonomic scope" value="Archaea"/>
</dbReference>
<dbReference type="KEGG" id="mmx:MmarC6_0057"/>
<protein>
    <submittedName>
        <fullName evidence="1">Uncharacterized protein</fullName>
    </submittedName>
</protein>
<dbReference type="HOGENOM" id="CLU_2217083_0_0_2"/>
<dbReference type="AlphaFoldDB" id="A9A7W4"/>
<dbReference type="OrthoDB" id="384794at2157"/>
<name>A9A7W4_METM6</name>
<evidence type="ECO:0000313" key="1">
    <source>
        <dbReference type="EMBL" id="ABX00883.1"/>
    </source>
</evidence>
<sequence>MQEVFCARCGQLLKHPIWVDDKPYGKKCIEHLGLPLRSKRPVPKGIQRLLKKLLKKADNYPISPKRPSKALAEQFIRHWKVENFPFQKESARSVIQNARNEVTQLH</sequence>
<proteinExistence type="predicted"/>
<dbReference type="EMBL" id="CP000867">
    <property type="protein sequence ID" value="ABX00883.1"/>
    <property type="molecule type" value="Genomic_DNA"/>
</dbReference>
<gene>
    <name evidence="1" type="ordered locus">MmarC6_0057</name>
</gene>
<organism evidence="1">
    <name type="scientific">Methanococcus maripaludis (strain C6 / ATCC BAA-1332)</name>
    <dbReference type="NCBI Taxonomy" id="444158"/>
    <lineage>
        <taxon>Archaea</taxon>
        <taxon>Methanobacteriati</taxon>
        <taxon>Methanobacteriota</taxon>
        <taxon>Methanomada group</taxon>
        <taxon>Methanococci</taxon>
        <taxon>Methanococcales</taxon>
        <taxon>Methanococcaceae</taxon>
        <taxon>Methanococcus</taxon>
    </lineage>
</organism>
<reference evidence="1" key="1">
    <citation type="submission" date="2007-10" db="EMBL/GenBank/DDBJ databases">
        <title>Complete sequence of Methanococcus maripaludis C6.</title>
        <authorList>
            <consortium name="US DOE Joint Genome Institute"/>
            <person name="Copeland A."/>
            <person name="Lucas S."/>
            <person name="Lapidus A."/>
            <person name="Barry K."/>
            <person name="Glavina del Rio T."/>
            <person name="Dalin E."/>
            <person name="Tice H."/>
            <person name="Pitluck S."/>
            <person name="Clum A."/>
            <person name="Schmutz J."/>
            <person name="Larimer F."/>
            <person name="Land M."/>
            <person name="Hauser L."/>
            <person name="Kyrpides N."/>
            <person name="Mikhailova N."/>
            <person name="Sieprawska-Lupa M."/>
            <person name="Whitman W.B."/>
            <person name="Richardson P."/>
        </authorList>
    </citation>
    <scope>NUCLEOTIDE SEQUENCE [LARGE SCALE GENOMIC DNA]</scope>
    <source>
        <strain evidence="1">C6</strain>
    </source>
</reference>
<accession>A9A7W4</accession>